<dbReference type="InterPro" id="IPR041542">
    <property type="entry name" value="GH43_C2"/>
</dbReference>
<feature type="active site" description="Proton acceptor" evidence="4">
    <location>
        <position position="14"/>
    </location>
</feature>
<dbReference type="InterPro" id="IPR051795">
    <property type="entry name" value="Glycosyl_Hydrlase_43"/>
</dbReference>
<dbReference type="Pfam" id="PF17851">
    <property type="entry name" value="GH43_C2"/>
    <property type="match status" value="1"/>
</dbReference>
<dbReference type="EMBL" id="MU620893">
    <property type="protein sequence ID" value="KAI8584249.1"/>
    <property type="molecule type" value="Genomic_DNA"/>
</dbReference>
<keyword evidence="3 6" id="KW-0326">Glycosidase</keyword>
<dbReference type="Gene3D" id="2.115.10.20">
    <property type="entry name" value="Glycosyl hydrolase domain, family 43"/>
    <property type="match status" value="1"/>
</dbReference>
<feature type="domain" description="Beta-xylosidase C-terminal Concanavalin A-like" evidence="7">
    <location>
        <begin position="330"/>
        <end position="537"/>
    </location>
</feature>
<dbReference type="InterPro" id="IPR013320">
    <property type="entry name" value="ConA-like_dom_sf"/>
</dbReference>
<evidence type="ECO:0000256" key="4">
    <source>
        <dbReference type="PIRSR" id="PIRSR606710-1"/>
    </source>
</evidence>
<feature type="site" description="Important for catalytic activity, responsible for pKa modulation of the active site Glu and correct orientation of both the proton donor and substrate" evidence="5">
    <location>
        <position position="130"/>
    </location>
</feature>
<keyword evidence="2 6" id="KW-0378">Hydrolase</keyword>
<dbReference type="GO" id="GO:0004553">
    <property type="term" value="F:hydrolase activity, hydrolyzing O-glycosyl compounds"/>
    <property type="evidence" value="ECO:0007669"/>
    <property type="project" value="InterPro"/>
</dbReference>
<evidence type="ECO:0000259" key="7">
    <source>
        <dbReference type="Pfam" id="PF17851"/>
    </source>
</evidence>
<dbReference type="GeneID" id="75909848"/>
<organism evidence="8 9">
    <name type="scientific">Umbelopsis ramanniana AG</name>
    <dbReference type="NCBI Taxonomy" id="1314678"/>
    <lineage>
        <taxon>Eukaryota</taxon>
        <taxon>Fungi</taxon>
        <taxon>Fungi incertae sedis</taxon>
        <taxon>Mucoromycota</taxon>
        <taxon>Mucoromycotina</taxon>
        <taxon>Umbelopsidomycetes</taxon>
        <taxon>Umbelopsidales</taxon>
        <taxon>Umbelopsidaceae</taxon>
        <taxon>Umbelopsis</taxon>
    </lineage>
</organism>
<dbReference type="PANTHER" id="PTHR42812">
    <property type="entry name" value="BETA-XYLOSIDASE"/>
    <property type="match status" value="1"/>
</dbReference>
<protein>
    <recommendedName>
        <fullName evidence="7">Beta-xylosidase C-terminal Concanavalin A-like domain-containing protein</fullName>
    </recommendedName>
</protein>
<dbReference type="InterPro" id="IPR006710">
    <property type="entry name" value="Glyco_hydro_43"/>
</dbReference>
<reference evidence="8" key="2">
    <citation type="journal article" date="2022" name="Proc. Natl. Acad. Sci. U.S.A.">
        <title>Diploid-dominant life cycles characterize the early evolution of Fungi.</title>
        <authorList>
            <person name="Amses K.R."/>
            <person name="Simmons D.R."/>
            <person name="Longcore J.E."/>
            <person name="Mondo S.J."/>
            <person name="Seto K."/>
            <person name="Jeronimo G.H."/>
            <person name="Bonds A.E."/>
            <person name="Quandt C.A."/>
            <person name="Davis W.J."/>
            <person name="Chang Y."/>
            <person name="Federici B.A."/>
            <person name="Kuo A."/>
            <person name="LaButti K."/>
            <person name="Pangilinan J."/>
            <person name="Andreopoulos W."/>
            <person name="Tritt A."/>
            <person name="Riley R."/>
            <person name="Hundley H."/>
            <person name="Johnson J."/>
            <person name="Lipzen A."/>
            <person name="Barry K."/>
            <person name="Lang B.F."/>
            <person name="Cuomo C.A."/>
            <person name="Buchler N.E."/>
            <person name="Grigoriev I.V."/>
            <person name="Spatafora J.W."/>
            <person name="Stajich J.E."/>
            <person name="James T.Y."/>
        </authorList>
    </citation>
    <scope>NUCLEOTIDE SEQUENCE</scope>
    <source>
        <strain evidence="8">AG</strain>
    </source>
</reference>
<comment type="caution">
    <text evidence="8">The sequence shown here is derived from an EMBL/GenBank/DDBJ whole genome shotgun (WGS) entry which is preliminary data.</text>
</comment>
<dbReference type="GO" id="GO:0005975">
    <property type="term" value="P:carbohydrate metabolic process"/>
    <property type="evidence" value="ECO:0007669"/>
    <property type="project" value="InterPro"/>
</dbReference>
<feature type="active site" description="Proton donor" evidence="4">
    <location>
        <position position="191"/>
    </location>
</feature>
<dbReference type="SUPFAM" id="SSF49899">
    <property type="entry name" value="Concanavalin A-like lectins/glucanases"/>
    <property type="match status" value="1"/>
</dbReference>
<reference evidence="8" key="1">
    <citation type="submission" date="2021-06" db="EMBL/GenBank/DDBJ databases">
        <authorList>
            <consortium name="DOE Joint Genome Institute"/>
            <person name="Mondo S.J."/>
            <person name="Amses K.R."/>
            <person name="Simmons D.R."/>
            <person name="Longcore J.E."/>
            <person name="Seto K."/>
            <person name="Alves G.H."/>
            <person name="Bonds A.E."/>
            <person name="Quandt C.A."/>
            <person name="Davis W.J."/>
            <person name="Chang Y."/>
            <person name="Letcher P.M."/>
            <person name="Powell M.J."/>
            <person name="Kuo A."/>
            <person name="Labutti K."/>
            <person name="Pangilinan J."/>
            <person name="Andreopoulos W."/>
            <person name="Tritt A."/>
            <person name="Riley R."/>
            <person name="Hundley H."/>
            <person name="Johnson J."/>
            <person name="Lipzen A."/>
            <person name="Barry K."/>
            <person name="Berbee M.L."/>
            <person name="Buchler N.E."/>
            <person name="Grigoriev I.V."/>
            <person name="Spatafora J.W."/>
            <person name="Stajich J.E."/>
            <person name="James T.Y."/>
        </authorList>
    </citation>
    <scope>NUCLEOTIDE SEQUENCE</scope>
    <source>
        <strain evidence="8">AG</strain>
    </source>
</reference>
<name>A0AAD5HIP4_UMBRA</name>
<evidence type="ECO:0000256" key="3">
    <source>
        <dbReference type="ARBA" id="ARBA00023295"/>
    </source>
</evidence>
<evidence type="ECO:0000313" key="8">
    <source>
        <dbReference type="EMBL" id="KAI8584249.1"/>
    </source>
</evidence>
<accession>A0AAD5HIP4</accession>
<dbReference type="InterPro" id="IPR023296">
    <property type="entry name" value="Glyco_hydro_beta-prop_sf"/>
</dbReference>
<keyword evidence="9" id="KW-1185">Reference proteome</keyword>
<dbReference type="SUPFAM" id="SSF75005">
    <property type="entry name" value="Arabinanase/levansucrase/invertase"/>
    <property type="match status" value="1"/>
</dbReference>
<comment type="similarity">
    <text evidence="1 6">Belongs to the glycosyl hydrolase 43 family.</text>
</comment>
<dbReference type="Proteomes" id="UP001206595">
    <property type="component" value="Unassembled WGS sequence"/>
</dbReference>
<evidence type="ECO:0000256" key="6">
    <source>
        <dbReference type="RuleBase" id="RU361187"/>
    </source>
</evidence>
<proteinExistence type="inferred from homology"/>
<evidence type="ECO:0000256" key="1">
    <source>
        <dbReference type="ARBA" id="ARBA00009865"/>
    </source>
</evidence>
<dbReference type="CDD" id="cd18617">
    <property type="entry name" value="GH43_XynB-like"/>
    <property type="match status" value="1"/>
</dbReference>
<dbReference type="AlphaFoldDB" id="A0AAD5HIP4"/>
<evidence type="ECO:0000256" key="2">
    <source>
        <dbReference type="ARBA" id="ARBA00022801"/>
    </source>
</evidence>
<sequence length="542" mass="62681">MPYKNPILPGFHPDPSICRVGEDYYLVNSTFEFWPGIPIYHSKNLVDWKLIGHVLTRSSQLSLSGVASSGGVWAPTIRHHEGKFYVIVNALCYYQPGSWKTSRTFYCSTSDINSYGSWSEPIYVNQKGIDPSLLFHDGKVYVTSQGVNNDKDIFWGIYQSEIDIETGRHLTERKQLWKGHTYRGTSLERPEGPHLYYIDDWYYLLLAEGGTEERHMVTCARSKEPYGPWEACPGNPLVHHYPQSVEEQPIRCTGHGDLFQDHLGDWWIVFLGTRRYPDTYDHLGRETFLAPVEWQDGWPVINKGNPVSLKMDVHRSLKQDGAKRDLGFEDNFDHEELDKSFNFVRNPYPDTYSLTERPGWLRLNTSHISLGQTDSPSWVGRRQQSFRGEFRTLMDFKPKMREQEAGLTLHANDYVHAEVAITFTKEHGRSVFSRVWRSDLDDLDELNIDKKREILTYEALNDDEPVELFIKAEPTTYSFGYKNSKSGECKVLGTMSTKWFKRTQPLRLHFTGVYAAMYCTDNGYSTLGHADFDYFKVTAEED</sequence>
<dbReference type="PANTHER" id="PTHR42812:SF12">
    <property type="entry name" value="BETA-XYLOSIDASE-RELATED"/>
    <property type="match status" value="1"/>
</dbReference>
<dbReference type="RefSeq" id="XP_051449253.1">
    <property type="nucleotide sequence ID" value="XM_051584498.1"/>
</dbReference>
<evidence type="ECO:0000256" key="5">
    <source>
        <dbReference type="PIRSR" id="PIRSR606710-2"/>
    </source>
</evidence>
<dbReference type="Gene3D" id="2.60.120.200">
    <property type="match status" value="1"/>
</dbReference>
<evidence type="ECO:0000313" key="9">
    <source>
        <dbReference type="Proteomes" id="UP001206595"/>
    </source>
</evidence>
<dbReference type="Pfam" id="PF04616">
    <property type="entry name" value="Glyco_hydro_43"/>
    <property type="match status" value="1"/>
</dbReference>
<gene>
    <name evidence="8" type="ORF">K450DRAFT_195338</name>
</gene>